<comment type="caution">
    <text evidence="2">The sequence shown here is derived from an EMBL/GenBank/DDBJ whole genome shotgun (WGS) entry which is preliminary data.</text>
</comment>
<dbReference type="EMBL" id="JBHUEE010000002">
    <property type="protein sequence ID" value="MFD1717134.1"/>
    <property type="molecule type" value="Genomic_DNA"/>
</dbReference>
<sequence length="148" mass="15737">MTVPAGEQQPRDRVRSTVDPAIMAARYAGTATSRRTIVLAALAAGVLLAAGIAVQAANLWRPAVMWDDLGFTVQDETTTTVRFSVRTEPGSTVSCSLVAVNTTYAQVGYREVELGPVPKQTTAYEMDVTTTELATSGSVDECRILRAG</sequence>
<organism evidence="2 3">
    <name type="scientific">Georgenia deserti</name>
    <dbReference type="NCBI Taxonomy" id="2093781"/>
    <lineage>
        <taxon>Bacteria</taxon>
        <taxon>Bacillati</taxon>
        <taxon>Actinomycetota</taxon>
        <taxon>Actinomycetes</taxon>
        <taxon>Micrococcales</taxon>
        <taxon>Bogoriellaceae</taxon>
        <taxon>Georgenia</taxon>
    </lineage>
</organism>
<keyword evidence="1" id="KW-0472">Membrane</keyword>
<accession>A0ABW4L580</accession>
<feature type="transmembrane region" description="Helical" evidence="1">
    <location>
        <begin position="37"/>
        <end position="60"/>
    </location>
</feature>
<keyword evidence="1" id="KW-1133">Transmembrane helix</keyword>
<gene>
    <name evidence="2" type="ORF">ACFSE6_04760</name>
</gene>
<name>A0ABW4L580_9MICO</name>
<proteinExistence type="predicted"/>
<protein>
    <submittedName>
        <fullName evidence="2">DUF4307 domain-containing protein</fullName>
    </submittedName>
</protein>
<dbReference type="Proteomes" id="UP001597277">
    <property type="component" value="Unassembled WGS sequence"/>
</dbReference>
<evidence type="ECO:0000256" key="1">
    <source>
        <dbReference type="SAM" id="Phobius"/>
    </source>
</evidence>
<keyword evidence="1" id="KW-0812">Transmembrane</keyword>
<dbReference type="InterPro" id="IPR025443">
    <property type="entry name" value="DUF4307"/>
</dbReference>
<dbReference type="Pfam" id="PF14155">
    <property type="entry name" value="DUF4307"/>
    <property type="match status" value="1"/>
</dbReference>
<dbReference type="RefSeq" id="WP_388002770.1">
    <property type="nucleotide sequence ID" value="NZ_JBHUEE010000002.1"/>
</dbReference>
<evidence type="ECO:0000313" key="3">
    <source>
        <dbReference type="Proteomes" id="UP001597277"/>
    </source>
</evidence>
<reference evidence="3" key="1">
    <citation type="journal article" date="2019" name="Int. J. Syst. Evol. Microbiol.">
        <title>The Global Catalogue of Microorganisms (GCM) 10K type strain sequencing project: providing services to taxonomists for standard genome sequencing and annotation.</title>
        <authorList>
            <consortium name="The Broad Institute Genomics Platform"/>
            <consortium name="The Broad Institute Genome Sequencing Center for Infectious Disease"/>
            <person name="Wu L."/>
            <person name="Ma J."/>
        </authorList>
    </citation>
    <scope>NUCLEOTIDE SEQUENCE [LARGE SCALE GENOMIC DNA]</scope>
    <source>
        <strain evidence="3">JCM 17130</strain>
    </source>
</reference>
<keyword evidence="3" id="KW-1185">Reference proteome</keyword>
<evidence type="ECO:0000313" key="2">
    <source>
        <dbReference type="EMBL" id="MFD1717134.1"/>
    </source>
</evidence>